<evidence type="ECO:0000313" key="3">
    <source>
        <dbReference type="Proteomes" id="UP000606274"/>
    </source>
</evidence>
<sequence>MAQKMNDVMQMCCEVSASWKMKAAVKSSLKGGAVTGGTAVVGGLLLGPAGFVVGGAVGGLLGAWMTSGQFKPVPQILMELPPQEKQKLFSEISLILSSLDWKDVTQLMFLVKGDNALLQRVEAGIQSFVSNNLGAVVEYGD</sequence>
<accession>A0A8T0A891</accession>
<comment type="caution">
    <text evidence="2">The sequence shown here is derived from an EMBL/GenBank/DDBJ whole genome shotgun (WGS) entry which is preliminary data.</text>
</comment>
<dbReference type="Pfam" id="PF20721">
    <property type="entry name" value="C19orf12"/>
    <property type="match status" value="1"/>
</dbReference>
<dbReference type="PANTHER" id="PTHR31493:SF1">
    <property type="entry name" value="PROTEIN C19ORF12"/>
    <property type="match status" value="1"/>
</dbReference>
<dbReference type="Proteomes" id="UP000606274">
    <property type="component" value="Unassembled WGS sequence"/>
</dbReference>
<dbReference type="PANTHER" id="PTHR31493">
    <property type="entry name" value="NAZO FAMILY MEMBER"/>
    <property type="match status" value="1"/>
</dbReference>
<dbReference type="AlphaFoldDB" id="A0A8T0A891"/>
<keyword evidence="3" id="KW-1185">Reference proteome</keyword>
<dbReference type="InterPro" id="IPR033369">
    <property type="entry name" value="C19orf12"/>
</dbReference>
<dbReference type="EMBL" id="JABFDY010000026">
    <property type="protein sequence ID" value="KAF7688150.1"/>
    <property type="molecule type" value="Genomic_DNA"/>
</dbReference>
<organism evidence="2 3">
    <name type="scientific">Silurus meridionalis</name>
    <name type="common">Southern catfish</name>
    <name type="synonym">Silurus soldatovi meridionalis</name>
    <dbReference type="NCBI Taxonomy" id="175797"/>
    <lineage>
        <taxon>Eukaryota</taxon>
        <taxon>Metazoa</taxon>
        <taxon>Chordata</taxon>
        <taxon>Craniata</taxon>
        <taxon>Vertebrata</taxon>
        <taxon>Euteleostomi</taxon>
        <taxon>Actinopterygii</taxon>
        <taxon>Neopterygii</taxon>
        <taxon>Teleostei</taxon>
        <taxon>Ostariophysi</taxon>
        <taxon>Siluriformes</taxon>
        <taxon>Siluridae</taxon>
        <taxon>Silurus</taxon>
    </lineage>
</organism>
<evidence type="ECO:0000256" key="1">
    <source>
        <dbReference type="ARBA" id="ARBA00029457"/>
    </source>
</evidence>
<name>A0A8T0A891_SILME</name>
<gene>
    <name evidence="2" type="ORF">HF521_014156</name>
</gene>
<evidence type="ECO:0000313" key="2">
    <source>
        <dbReference type="EMBL" id="KAF7688150.1"/>
    </source>
</evidence>
<reference evidence="2" key="1">
    <citation type="submission" date="2020-08" db="EMBL/GenBank/DDBJ databases">
        <title>Chromosome-level assembly of Southern catfish (Silurus meridionalis) provides insights into visual adaptation to the nocturnal and benthic lifestyles.</title>
        <authorList>
            <person name="Zhang Y."/>
            <person name="Wang D."/>
            <person name="Peng Z."/>
        </authorList>
    </citation>
    <scope>NUCLEOTIDE SEQUENCE</scope>
    <source>
        <strain evidence="2">SWU-2019-XX</strain>
        <tissue evidence="2">Muscle</tissue>
    </source>
</reference>
<proteinExistence type="inferred from homology"/>
<protein>
    <submittedName>
        <fullName evidence="2">Uncharacterized protein</fullName>
    </submittedName>
</protein>
<dbReference type="OrthoDB" id="5976774at2759"/>
<comment type="similarity">
    <text evidence="1">Belongs to the C19orf12 family.</text>
</comment>